<proteinExistence type="predicted"/>
<keyword evidence="2" id="KW-1185">Reference proteome</keyword>
<reference evidence="2" key="1">
    <citation type="journal article" date="2018" name="Gigascience">
        <title>Genome assembly of the Pink Ipe (Handroanthus impetiginosus, Bignoniaceae), a highly valued, ecologically keystone Neotropical timber forest tree.</title>
        <authorList>
            <person name="Silva-Junior O.B."/>
            <person name="Grattapaglia D."/>
            <person name="Novaes E."/>
            <person name="Collevatti R.G."/>
        </authorList>
    </citation>
    <scope>NUCLEOTIDE SEQUENCE [LARGE SCALE GENOMIC DNA]</scope>
    <source>
        <strain evidence="2">cv. UFG-1</strain>
    </source>
</reference>
<organism evidence="1 2">
    <name type="scientific">Handroanthus impetiginosus</name>
    <dbReference type="NCBI Taxonomy" id="429701"/>
    <lineage>
        <taxon>Eukaryota</taxon>
        <taxon>Viridiplantae</taxon>
        <taxon>Streptophyta</taxon>
        <taxon>Embryophyta</taxon>
        <taxon>Tracheophyta</taxon>
        <taxon>Spermatophyta</taxon>
        <taxon>Magnoliopsida</taxon>
        <taxon>eudicotyledons</taxon>
        <taxon>Gunneridae</taxon>
        <taxon>Pentapetalae</taxon>
        <taxon>asterids</taxon>
        <taxon>lamiids</taxon>
        <taxon>Lamiales</taxon>
        <taxon>Bignoniaceae</taxon>
        <taxon>Crescentiina</taxon>
        <taxon>Tabebuia alliance</taxon>
        <taxon>Handroanthus</taxon>
    </lineage>
</organism>
<dbReference type="Proteomes" id="UP000231279">
    <property type="component" value="Unassembled WGS sequence"/>
</dbReference>
<gene>
    <name evidence="1" type="ORF">CDL12_23972</name>
</gene>
<accession>A0A2G9GEQ4</accession>
<evidence type="ECO:0000313" key="2">
    <source>
        <dbReference type="Proteomes" id="UP000231279"/>
    </source>
</evidence>
<dbReference type="EMBL" id="NKXS01005496">
    <property type="protein sequence ID" value="PIN03500.1"/>
    <property type="molecule type" value="Genomic_DNA"/>
</dbReference>
<sequence>MHTYIQTYLHIHHDKAAYATSSHANCPSTFYIIYLGTSTNLLLCHHNSYQQFRQFMNLTELPQSNNLKIHSWKRTKFR</sequence>
<protein>
    <submittedName>
        <fullName evidence="1">Uncharacterized protein</fullName>
    </submittedName>
</protein>
<comment type="caution">
    <text evidence="1">The sequence shown here is derived from an EMBL/GenBank/DDBJ whole genome shotgun (WGS) entry which is preliminary data.</text>
</comment>
<dbReference type="AlphaFoldDB" id="A0A2G9GEQ4"/>
<dbReference type="OrthoDB" id="1886686at2759"/>
<evidence type="ECO:0000313" key="1">
    <source>
        <dbReference type="EMBL" id="PIN03500.1"/>
    </source>
</evidence>
<name>A0A2G9GEQ4_9LAMI</name>